<accession>A0AAV4EXC4</accession>
<evidence type="ECO:0000313" key="3">
    <source>
        <dbReference type="Proteomes" id="UP000762676"/>
    </source>
</evidence>
<comment type="caution">
    <text evidence="2">The sequence shown here is derived from an EMBL/GenBank/DDBJ whole genome shotgun (WGS) entry which is preliminary data.</text>
</comment>
<proteinExistence type="predicted"/>
<dbReference type="EMBL" id="BMAT01000399">
    <property type="protein sequence ID" value="GFR65667.1"/>
    <property type="molecule type" value="Genomic_DNA"/>
</dbReference>
<name>A0AAV4EXC4_9GAST</name>
<dbReference type="Proteomes" id="UP000762676">
    <property type="component" value="Unassembled WGS sequence"/>
</dbReference>
<feature type="region of interest" description="Disordered" evidence="1">
    <location>
        <begin position="1"/>
        <end position="75"/>
    </location>
</feature>
<keyword evidence="3" id="KW-1185">Reference proteome</keyword>
<feature type="compositionally biased region" description="Acidic residues" evidence="1">
    <location>
        <begin position="34"/>
        <end position="46"/>
    </location>
</feature>
<organism evidence="2 3">
    <name type="scientific">Elysia marginata</name>
    <dbReference type="NCBI Taxonomy" id="1093978"/>
    <lineage>
        <taxon>Eukaryota</taxon>
        <taxon>Metazoa</taxon>
        <taxon>Spiralia</taxon>
        <taxon>Lophotrochozoa</taxon>
        <taxon>Mollusca</taxon>
        <taxon>Gastropoda</taxon>
        <taxon>Heterobranchia</taxon>
        <taxon>Euthyneura</taxon>
        <taxon>Panpulmonata</taxon>
        <taxon>Sacoglossa</taxon>
        <taxon>Placobranchoidea</taxon>
        <taxon>Plakobranchidae</taxon>
        <taxon>Elysia</taxon>
    </lineage>
</organism>
<protein>
    <submittedName>
        <fullName evidence="2">Uncharacterized protein</fullName>
    </submittedName>
</protein>
<reference evidence="2 3" key="1">
    <citation type="journal article" date="2021" name="Elife">
        <title>Chloroplast acquisition without the gene transfer in kleptoplastic sea slugs, Plakobranchus ocellatus.</title>
        <authorList>
            <person name="Maeda T."/>
            <person name="Takahashi S."/>
            <person name="Yoshida T."/>
            <person name="Shimamura S."/>
            <person name="Takaki Y."/>
            <person name="Nagai Y."/>
            <person name="Toyoda A."/>
            <person name="Suzuki Y."/>
            <person name="Arimoto A."/>
            <person name="Ishii H."/>
            <person name="Satoh N."/>
            <person name="Nishiyama T."/>
            <person name="Hasebe M."/>
            <person name="Maruyama T."/>
            <person name="Minagawa J."/>
            <person name="Obokata J."/>
            <person name="Shigenobu S."/>
        </authorList>
    </citation>
    <scope>NUCLEOTIDE SEQUENCE [LARGE SCALE GENOMIC DNA]</scope>
</reference>
<sequence>MLPLELQRQVQKVRRRKEAYQSIANDDSSSDNWENSEVDPDYEPSVDDVNWTSPTSPKHTPRKRQKMESDPQESVPLKYMQVSVEAMRVITRDPEQSECAHEEHSYHPAVTWNVITLKYQRLLYQPIPRSVFWNAVLLLPLTLVSRLPLNLCQRNVEGKGGGMSVHGKMFRERNL</sequence>
<evidence type="ECO:0000256" key="1">
    <source>
        <dbReference type="SAM" id="MobiDB-lite"/>
    </source>
</evidence>
<evidence type="ECO:0000313" key="2">
    <source>
        <dbReference type="EMBL" id="GFR65667.1"/>
    </source>
</evidence>
<dbReference type="AlphaFoldDB" id="A0AAV4EXC4"/>
<gene>
    <name evidence="2" type="ORF">ElyMa_000208100</name>
</gene>